<sequence>MRKFIALAVIAAMGIAAAPIQEKQEGKVPNKGRDMMLSMGAGMKGKKLAKAILEAEKSPIGSKANPVRENMPEGEVAYLRKLRCEDGAAPKFERAGNVGEGPYGFIVDLYKVTCPGKAAVDVHIDMYHDGGETRPVPGFTIVN</sequence>
<dbReference type="RefSeq" id="WP_184164507.1">
    <property type="nucleotide sequence ID" value="NZ_JACHLN010000001.1"/>
</dbReference>
<keyword evidence="1" id="KW-0732">Signal</keyword>
<feature type="chain" id="PRO_5031184401" evidence="1">
    <location>
        <begin position="19"/>
        <end position="143"/>
    </location>
</feature>
<dbReference type="AlphaFoldDB" id="A0A7W7NQP2"/>
<comment type="caution">
    <text evidence="2">The sequence shown here is derived from an EMBL/GenBank/DDBJ whole genome shotgun (WGS) entry which is preliminary data.</text>
</comment>
<reference evidence="2 3" key="1">
    <citation type="submission" date="2020-08" db="EMBL/GenBank/DDBJ databases">
        <title>Functional genomics of gut bacteria from endangered species of beetles.</title>
        <authorList>
            <person name="Carlos-Shanley C."/>
        </authorList>
    </citation>
    <scope>NUCLEOTIDE SEQUENCE [LARGE SCALE GENOMIC DNA]</scope>
    <source>
        <strain evidence="2 3">S00224</strain>
    </source>
</reference>
<proteinExistence type="predicted"/>
<gene>
    <name evidence="2" type="ORF">HNP52_001466</name>
</gene>
<dbReference type="Proteomes" id="UP000575241">
    <property type="component" value="Unassembled WGS sequence"/>
</dbReference>
<evidence type="ECO:0000313" key="2">
    <source>
        <dbReference type="EMBL" id="MBB4838415.1"/>
    </source>
</evidence>
<organism evidence="2 3">
    <name type="scientific">Sphingomonas kyeonggiensis</name>
    <dbReference type="NCBI Taxonomy" id="1268553"/>
    <lineage>
        <taxon>Bacteria</taxon>
        <taxon>Pseudomonadati</taxon>
        <taxon>Pseudomonadota</taxon>
        <taxon>Alphaproteobacteria</taxon>
        <taxon>Sphingomonadales</taxon>
        <taxon>Sphingomonadaceae</taxon>
        <taxon>Sphingomonas</taxon>
    </lineage>
</organism>
<evidence type="ECO:0000313" key="3">
    <source>
        <dbReference type="Proteomes" id="UP000575241"/>
    </source>
</evidence>
<name>A0A7W7NQP2_9SPHN</name>
<evidence type="ECO:0000256" key="1">
    <source>
        <dbReference type="SAM" id="SignalP"/>
    </source>
</evidence>
<keyword evidence="3" id="KW-1185">Reference proteome</keyword>
<protein>
    <submittedName>
        <fullName evidence="2">Uncharacterized protein</fullName>
    </submittedName>
</protein>
<accession>A0A7W7NQP2</accession>
<feature type="signal peptide" evidence="1">
    <location>
        <begin position="1"/>
        <end position="18"/>
    </location>
</feature>
<dbReference type="EMBL" id="JACHLN010000001">
    <property type="protein sequence ID" value="MBB4838415.1"/>
    <property type="molecule type" value="Genomic_DNA"/>
</dbReference>